<dbReference type="PROSITE" id="PS50011">
    <property type="entry name" value="PROTEIN_KINASE_DOM"/>
    <property type="match status" value="1"/>
</dbReference>
<evidence type="ECO:0000256" key="1">
    <source>
        <dbReference type="ARBA" id="ARBA00012411"/>
    </source>
</evidence>
<evidence type="ECO:0000256" key="7">
    <source>
        <dbReference type="ARBA" id="ARBA00047592"/>
    </source>
</evidence>
<dbReference type="GO" id="GO:0004707">
    <property type="term" value="F:MAP kinase activity"/>
    <property type="evidence" value="ECO:0007669"/>
    <property type="project" value="UniProtKB-EC"/>
</dbReference>
<name>A0A8S1PEM3_PARPR</name>
<dbReference type="InterPro" id="IPR000719">
    <property type="entry name" value="Prot_kinase_dom"/>
</dbReference>
<dbReference type="CDD" id="cd07852">
    <property type="entry name" value="STKc_MAPK15-like"/>
    <property type="match status" value="1"/>
</dbReference>
<evidence type="ECO:0000256" key="3">
    <source>
        <dbReference type="ARBA" id="ARBA00022679"/>
    </source>
</evidence>
<proteinExistence type="predicted"/>
<comment type="caution">
    <text evidence="11">The sequence shown here is derived from an EMBL/GenBank/DDBJ whole genome shotgun (WGS) entry which is preliminary data.</text>
</comment>
<protein>
    <recommendedName>
        <fullName evidence="1">mitogen-activated protein kinase</fullName>
        <ecNumber evidence="1">2.7.11.24</ecNumber>
    </recommendedName>
</protein>
<dbReference type="Proteomes" id="UP000688137">
    <property type="component" value="Unassembled WGS sequence"/>
</dbReference>
<keyword evidence="3" id="KW-0808">Transferase</keyword>
<dbReference type="GO" id="GO:0005524">
    <property type="term" value="F:ATP binding"/>
    <property type="evidence" value="ECO:0007669"/>
    <property type="project" value="UniProtKB-KW"/>
</dbReference>
<feature type="compositionally biased region" description="Basic and acidic residues" evidence="9">
    <location>
        <begin position="383"/>
        <end position="396"/>
    </location>
</feature>
<feature type="region of interest" description="Disordered" evidence="9">
    <location>
        <begin position="375"/>
        <end position="443"/>
    </location>
</feature>
<evidence type="ECO:0000256" key="8">
    <source>
        <dbReference type="ARBA" id="ARBA00048312"/>
    </source>
</evidence>
<evidence type="ECO:0000256" key="6">
    <source>
        <dbReference type="ARBA" id="ARBA00022840"/>
    </source>
</evidence>
<keyword evidence="2" id="KW-0723">Serine/threonine-protein kinase</keyword>
<keyword evidence="12" id="KW-1185">Reference proteome</keyword>
<dbReference type="PROSITE" id="PS00108">
    <property type="entry name" value="PROTEIN_KINASE_ST"/>
    <property type="match status" value="1"/>
</dbReference>
<evidence type="ECO:0000256" key="9">
    <source>
        <dbReference type="SAM" id="MobiDB-lite"/>
    </source>
</evidence>
<evidence type="ECO:0000256" key="2">
    <source>
        <dbReference type="ARBA" id="ARBA00022527"/>
    </source>
</evidence>
<dbReference type="InterPro" id="IPR050117">
    <property type="entry name" value="MAPK"/>
</dbReference>
<keyword evidence="5" id="KW-0418">Kinase</keyword>
<comment type="catalytic activity">
    <reaction evidence="7">
        <text>L-threonyl-[protein] + ATP = O-phospho-L-threonyl-[protein] + ADP + H(+)</text>
        <dbReference type="Rhea" id="RHEA:46608"/>
        <dbReference type="Rhea" id="RHEA-COMP:11060"/>
        <dbReference type="Rhea" id="RHEA-COMP:11605"/>
        <dbReference type="ChEBI" id="CHEBI:15378"/>
        <dbReference type="ChEBI" id="CHEBI:30013"/>
        <dbReference type="ChEBI" id="CHEBI:30616"/>
        <dbReference type="ChEBI" id="CHEBI:61977"/>
        <dbReference type="ChEBI" id="CHEBI:456216"/>
        <dbReference type="EC" id="2.7.11.24"/>
    </reaction>
</comment>
<dbReference type="EMBL" id="CAJJDM010000117">
    <property type="protein sequence ID" value="CAD8100948.1"/>
    <property type="molecule type" value="Genomic_DNA"/>
</dbReference>
<dbReference type="InterPro" id="IPR003527">
    <property type="entry name" value="MAP_kinase_CS"/>
</dbReference>
<keyword evidence="6" id="KW-0067">ATP-binding</keyword>
<evidence type="ECO:0000256" key="4">
    <source>
        <dbReference type="ARBA" id="ARBA00022741"/>
    </source>
</evidence>
<evidence type="ECO:0000256" key="5">
    <source>
        <dbReference type="ARBA" id="ARBA00022777"/>
    </source>
</evidence>
<dbReference type="InterPro" id="IPR008271">
    <property type="entry name" value="Ser/Thr_kinase_AS"/>
</dbReference>
<organism evidence="11 12">
    <name type="scientific">Paramecium primaurelia</name>
    <dbReference type="NCBI Taxonomy" id="5886"/>
    <lineage>
        <taxon>Eukaryota</taxon>
        <taxon>Sar</taxon>
        <taxon>Alveolata</taxon>
        <taxon>Ciliophora</taxon>
        <taxon>Intramacronucleata</taxon>
        <taxon>Oligohymenophorea</taxon>
        <taxon>Peniculida</taxon>
        <taxon>Parameciidae</taxon>
        <taxon>Paramecium</taxon>
    </lineage>
</organism>
<dbReference type="PANTHER" id="PTHR24055">
    <property type="entry name" value="MITOGEN-ACTIVATED PROTEIN KINASE"/>
    <property type="match status" value="1"/>
</dbReference>
<comment type="catalytic activity">
    <reaction evidence="8">
        <text>L-seryl-[protein] + ATP = O-phospho-L-seryl-[protein] + ADP + H(+)</text>
        <dbReference type="Rhea" id="RHEA:17989"/>
        <dbReference type="Rhea" id="RHEA-COMP:9863"/>
        <dbReference type="Rhea" id="RHEA-COMP:11604"/>
        <dbReference type="ChEBI" id="CHEBI:15378"/>
        <dbReference type="ChEBI" id="CHEBI:29999"/>
        <dbReference type="ChEBI" id="CHEBI:30616"/>
        <dbReference type="ChEBI" id="CHEBI:83421"/>
        <dbReference type="ChEBI" id="CHEBI:456216"/>
        <dbReference type="EC" id="2.7.11.24"/>
    </reaction>
</comment>
<dbReference type="SMART" id="SM00220">
    <property type="entry name" value="S_TKc"/>
    <property type="match status" value="1"/>
</dbReference>
<dbReference type="EC" id="2.7.11.24" evidence="1"/>
<dbReference type="Pfam" id="PF00069">
    <property type="entry name" value="Pkinase"/>
    <property type="match status" value="1"/>
</dbReference>
<evidence type="ECO:0000313" key="12">
    <source>
        <dbReference type="Proteomes" id="UP000688137"/>
    </source>
</evidence>
<keyword evidence="4" id="KW-0547">Nucleotide-binding</keyword>
<accession>A0A8S1PEM3</accession>
<sequence>MQPQSKSSQKEDEHCQVEDHIQRKFELLEFKGKGAYGVVWKAVDRKTKQIVALKKIFDAFHNATDSQRTFREVVFLEQLVNHENIIKLTCVIKAENNKDLYMVFDFMETDLHKVIRANILEPIHKKYIIYQILKGLKYLHSGELIHRDLKPSNLLINSECKVKVADFGLARSVAKPDDNSNPILTEYVATRWYRAPEILLGSQNYSKAVDMWSLGCILGEMIIGKAIFPGTSTLNQIERIIELIGRPKQDELDAIKAPLADQVISNISTQKRKSITQLFASGEDEAIDFIRQTLIYNPYKRMTVEQALNHPYVKEFKGTEDEISRDSAIETFMDDNHKFTVKEYRDALYSHITQKKKMEHQILIRNLKNVPVNISAEKSTSPTKKDSFLKKSKDSEPSNTDISDNKQYESQNVNRPFHHKTPSYTQQLRKKTTSQEHAYNNEPTNQFIYQSPNMMMQKKQSQSIFPNVDSGSPLKQIPRKQSMQNIQNSVSTVLQNTLSSNLQSQSALQVSQHQLSRKGSQGSIQKSSSYKMSATNYNSTNYNSAFQQLSKIRK</sequence>
<dbReference type="OMA" id="QFIYQSP"/>
<evidence type="ECO:0000259" key="10">
    <source>
        <dbReference type="PROSITE" id="PS50011"/>
    </source>
</evidence>
<dbReference type="PROSITE" id="PS01351">
    <property type="entry name" value="MAPK"/>
    <property type="match status" value="1"/>
</dbReference>
<dbReference type="FunFam" id="3.30.200.20:FF:000166">
    <property type="entry name" value="Mitogen-activated protein kinase"/>
    <property type="match status" value="1"/>
</dbReference>
<evidence type="ECO:0000313" key="11">
    <source>
        <dbReference type="EMBL" id="CAD8100948.1"/>
    </source>
</evidence>
<dbReference type="FunFam" id="1.10.510.10:FF:000238">
    <property type="entry name" value="Mitogen-activated protein kinase"/>
    <property type="match status" value="1"/>
</dbReference>
<reference evidence="11" key="1">
    <citation type="submission" date="2021-01" db="EMBL/GenBank/DDBJ databases">
        <authorList>
            <consortium name="Genoscope - CEA"/>
            <person name="William W."/>
        </authorList>
    </citation>
    <scope>NUCLEOTIDE SEQUENCE</scope>
</reference>
<feature type="domain" description="Protein kinase" evidence="10">
    <location>
        <begin position="25"/>
        <end position="313"/>
    </location>
</feature>
<dbReference type="AlphaFoldDB" id="A0A8S1PEM3"/>
<gene>
    <name evidence="11" type="ORF">PPRIM_AZ9-3.1.T1140033</name>
</gene>
<feature type="region of interest" description="Disordered" evidence="9">
    <location>
        <begin position="509"/>
        <end position="528"/>
    </location>
</feature>